<dbReference type="GO" id="GO:0046872">
    <property type="term" value="F:metal ion binding"/>
    <property type="evidence" value="ECO:0007669"/>
    <property type="project" value="UniProtKB-KW"/>
</dbReference>
<evidence type="ECO:0000259" key="6">
    <source>
        <dbReference type="PROSITE" id="PS50126"/>
    </source>
</evidence>
<dbReference type="InterPro" id="IPR004659">
    <property type="entry name" value="RNase_E/G"/>
</dbReference>
<dbReference type="InterPro" id="IPR019307">
    <property type="entry name" value="RNA-bd_AU-1/RNase_E/G"/>
</dbReference>
<dbReference type="PANTHER" id="PTHR30001">
    <property type="entry name" value="RIBONUCLEASE"/>
    <property type="match status" value="1"/>
</dbReference>
<dbReference type="Gene3D" id="2.40.50.140">
    <property type="entry name" value="Nucleic acid-binding proteins"/>
    <property type="match status" value="1"/>
</dbReference>
<dbReference type="GO" id="GO:0006364">
    <property type="term" value="P:rRNA processing"/>
    <property type="evidence" value="ECO:0007669"/>
    <property type="project" value="TreeGrafter"/>
</dbReference>
<evidence type="ECO:0000256" key="5">
    <source>
        <dbReference type="ARBA" id="ARBA00022884"/>
    </source>
</evidence>
<dbReference type="PROSITE" id="PS50126">
    <property type="entry name" value="S1"/>
    <property type="match status" value="1"/>
</dbReference>
<dbReference type="SUPFAM" id="SSF50249">
    <property type="entry name" value="Nucleic acid-binding proteins"/>
    <property type="match status" value="1"/>
</dbReference>
<keyword evidence="4" id="KW-0460">Magnesium</keyword>
<dbReference type="GO" id="GO:0005737">
    <property type="term" value="C:cytoplasm"/>
    <property type="evidence" value="ECO:0007669"/>
    <property type="project" value="TreeGrafter"/>
</dbReference>
<evidence type="ECO:0000313" key="7">
    <source>
        <dbReference type="EMBL" id="MBC8529141.1"/>
    </source>
</evidence>
<comment type="caution">
    <text evidence="7">The sequence shown here is derived from an EMBL/GenBank/DDBJ whole genome shotgun (WGS) entry which is preliminary data.</text>
</comment>
<dbReference type="GO" id="GO:0016787">
    <property type="term" value="F:hydrolase activity"/>
    <property type="evidence" value="ECO:0007669"/>
    <property type="project" value="UniProtKB-KW"/>
</dbReference>
<reference evidence="7" key="1">
    <citation type="submission" date="2020-08" db="EMBL/GenBank/DDBJ databases">
        <title>Genome public.</title>
        <authorList>
            <person name="Liu C."/>
            <person name="Sun Q."/>
        </authorList>
    </citation>
    <scope>NUCLEOTIDE SEQUENCE</scope>
    <source>
        <strain evidence="7">NSJ-44</strain>
    </source>
</reference>
<evidence type="ECO:0000256" key="4">
    <source>
        <dbReference type="ARBA" id="ARBA00022842"/>
    </source>
</evidence>
<name>A0A926D0H5_9FIRM</name>
<dbReference type="RefSeq" id="WP_249285025.1">
    <property type="nucleotide sequence ID" value="NZ_JACRSO010000002.1"/>
</dbReference>
<protein>
    <submittedName>
        <fullName evidence="7">Rne/Rng family ribonuclease</fullName>
    </submittedName>
</protein>
<keyword evidence="8" id="KW-1185">Reference proteome</keyword>
<sequence>MREILIEQGRFLTRAVVLEEGKLAAVYAEHSKTAGRVGEIYSGRVENVLSGLQAAFVDIGLPQKAFLHVQQLAGHVRTPIQKRLRAGQWVLVQVESCPGGDKGLRLTERITLPGVALVLTPMEDAVGVSRRIGGDERREALKALVRGMLPEGMGAIVRTAAADCTEAQLRRECEALLAQWNEILAGQAERHMPGLLGGENALPLRVVRDHMEDVAHLTVQGQGGGLAAALAFIRRLLPECWPQVQRFDEPGSLLEARGLDKPLRELQHRRVWLKSGGFLLIERTQAMTVIDVNTGKFTGKGDFEDTILRTNLEAAAEAARQLRLRDMGGMAVIDFIDMAREPAREQVLAVLREAFAPDRNRVQVLGFTRLGLVELRRQRLGYGLDEALGQECPACSGTGQIDAHAWLLERACAAAARLAAHRDCACVALRLPVQTVQALKQMEKADAPLAQRPIAIYADGGVMPGQYAVKGLNARPQEADAWL</sequence>
<dbReference type="SMART" id="SM00316">
    <property type="entry name" value="S1"/>
    <property type="match status" value="1"/>
</dbReference>
<dbReference type="PANTHER" id="PTHR30001:SF0">
    <property type="entry name" value="RIBONUCLEASE G"/>
    <property type="match status" value="1"/>
</dbReference>
<keyword evidence="5" id="KW-0694">RNA-binding</keyword>
<dbReference type="NCBIfam" id="TIGR00757">
    <property type="entry name" value="RNaseEG"/>
    <property type="match status" value="1"/>
</dbReference>
<comment type="cofactor">
    <cofactor evidence="1">
        <name>Mg(2+)</name>
        <dbReference type="ChEBI" id="CHEBI:18420"/>
    </cofactor>
</comment>
<proteinExistence type="predicted"/>
<gene>
    <name evidence="7" type="ORF">H8699_06845</name>
</gene>
<dbReference type="EMBL" id="JACRSO010000002">
    <property type="protein sequence ID" value="MBC8529141.1"/>
    <property type="molecule type" value="Genomic_DNA"/>
</dbReference>
<dbReference type="InterPro" id="IPR012340">
    <property type="entry name" value="NA-bd_OB-fold"/>
</dbReference>
<feature type="domain" description="S1 motif" evidence="6">
    <location>
        <begin position="38"/>
        <end position="109"/>
    </location>
</feature>
<dbReference type="Proteomes" id="UP000654279">
    <property type="component" value="Unassembled WGS sequence"/>
</dbReference>
<dbReference type="CDD" id="cd04453">
    <property type="entry name" value="S1_RNase_E"/>
    <property type="match status" value="1"/>
</dbReference>
<dbReference type="AlphaFoldDB" id="A0A926D0H5"/>
<keyword evidence="2" id="KW-0479">Metal-binding</keyword>
<evidence type="ECO:0000256" key="1">
    <source>
        <dbReference type="ARBA" id="ARBA00001946"/>
    </source>
</evidence>
<evidence type="ECO:0000313" key="8">
    <source>
        <dbReference type="Proteomes" id="UP000654279"/>
    </source>
</evidence>
<dbReference type="GO" id="GO:0003723">
    <property type="term" value="F:RNA binding"/>
    <property type="evidence" value="ECO:0007669"/>
    <property type="project" value="UniProtKB-KW"/>
</dbReference>
<dbReference type="InterPro" id="IPR003029">
    <property type="entry name" value="S1_domain"/>
</dbReference>
<evidence type="ECO:0000256" key="2">
    <source>
        <dbReference type="ARBA" id="ARBA00022723"/>
    </source>
</evidence>
<accession>A0A926D0H5</accession>
<dbReference type="Pfam" id="PF10150">
    <property type="entry name" value="RNase_E_G"/>
    <property type="match status" value="1"/>
</dbReference>
<keyword evidence="3" id="KW-0378">Hydrolase</keyword>
<dbReference type="GO" id="GO:0004540">
    <property type="term" value="F:RNA nuclease activity"/>
    <property type="evidence" value="ECO:0007669"/>
    <property type="project" value="InterPro"/>
</dbReference>
<organism evidence="7 8">
    <name type="scientific">Luoshenia tenuis</name>
    <dbReference type="NCBI Taxonomy" id="2763654"/>
    <lineage>
        <taxon>Bacteria</taxon>
        <taxon>Bacillati</taxon>
        <taxon>Bacillota</taxon>
        <taxon>Clostridia</taxon>
        <taxon>Christensenellales</taxon>
        <taxon>Christensenellaceae</taxon>
        <taxon>Luoshenia</taxon>
    </lineage>
</organism>
<evidence type="ECO:0000256" key="3">
    <source>
        <dbReference type="ARBA" id="ARBA00022801"/>
    </source>
</evidence>